<dbReference type="OrthoDB" id="5623813at2"/>
<dbReference type="Proteomes" id="UP000027665">
    <property type="component" value="Unassembled WGS sequence"/>
</dbReference>
<dbReference type="InterPro" id="IPR050155">
    <property type="entry name" value="HAD-like_hydrolase_sf"/>
</dbReference>
<dbReference type="SFLD" id="SFLDS00003">
    <property type="entry name" value="Haloacid_Dehalogenase"/>
    <property type="match status" value="1"/>
</dbReference>
<dbReference type="InterPro" id="IPR006439">
    <property type="entry name" value="HAD-SF_hydro_IA"/>
</dbReference>
<dbReference type="InterPro" id="IPR041492">
    <property type="entry name" value="HAD_2"/>
</dbReference>
<keyword evidence="2" id="KW-1185">Reference proteome</keyword>
<dbReference type="InterPro" id="IPR036412">
    <property type="entry name" value="HAD-like_sf"/>
</dbReference>
<accession>A0A073IPQ5</accession>
<dbReference type="AlphaFoldDB" id="A0A073IPQ5"/>
<dbReference type="PANTHER" id="PTHR43434">
    <property type="entry name" value="PHOSPHOGLYCOLATE PHOSPHATASE"/>
    <property type="match status" value="1"/>
</dbReference>
<dbReference type="GO" id="GO:0008967">
    <property type="term" value="F:phosphoglycolate phosphatase activity"/>
    <property type="evidence" value="ECO:0007669"/>
    <property type="project" value="TreeGrafter"/>
</dbReference>
<comment type="caution">
    <text evidence="1">The sequence shown here is derived from an EMBL/GenBank/DDBJ whole genome shotgun (WGS) entry which is preliminary data.</text>
</comment>
<dbReference type="Gene3D" id="1.10.260.80">
    <property type="match status" value="1"/>
</dbReference>
<dbReference type="NCBIfam" id="TIGR01549">
    <property type="entry name" value="HAD-SF-IA-v1"/>
    <property type="match status" value="1"/>
</dbReference>
<dbReference type="SUPFAM" id="SSF56784">
    <property type="entry name" value="HAD-like"/>
    <property type="match status" value="1"/>
</dbReference>
<dbReference type="GeneID" id="90984024"/>
<dbReference type="Gene3D" id="3.40.50.1000">
    <property type="entry name" value="HAD superfamily/HAD-like"/>
    <property type="match status" value="1"/>
</dbReference>
<name>A0A073IPQ5_9BACT</name>
<organism evidence="1 2">
    <name type="scientific">Synergistes jonesii</name>
    <dbReference type="NCBI Taxonomy" id="2754"/>
    <lineage>
        <taxon>Bacteria</taxon>
        <taxon>Thermotogati</taxon>
        <taxon>Synergistota</taxon>
        <taxon>Synergistia</taxon>
        <taxon>Synergistales</taxon>
        <taxon>Synergistaceae</taxon>
        <taxon>Synergistes</taxon>
    </lineage>
</organism>
<dbReference type="InterPro" id="IPR023214">
    <property type="entry name" value="HAD_sf"/>
</dbReference>
<protein>
    <recommendedName>
        <fullName evidence="3">Phosphoglycolate phosphatase</fullName>
    </recommendedName>
</protein>
<dbReference type="PANTHER" id="PTHR43434:SF1">
    <property type="entry name" value="PHOSPHOGLYCOLATE PHOSPHATASE"/>
    <property type="match status" value="1"/>
</dbReference>
<proteinExistence type="predicted"/>
<evidence type="ECO:0000313" key="1">
    <source>
        <dbReference type="EMBL" id="KEJ91744.1"/>
    </source>
</evidence>
<dbReference type="Pfam" id="PF13419">
    <property type="entry name" value="HAD_2"/>
    <property type="match status" value="1"/>
</dbReference>
<dbReference type="eggNOG" id="COG0546">
    <property type="taxonomic scope" value="Bacteria"/>
</dbReference>
<gene>
    <name evidence="1" type="ORF">EH55_07155</name>
</gene>
<dbReference type="RefSeq" id="WP_037977064.1">
    <property type="nucleotide sequence ID" value="NZ_JMKI01000037.1"/>
</dbReference>
<reference evidence="1 2" key="1">
    <citation type="submission" date="2014-04" db="EMBL/GenBank/DDBJ databases">
        <title>Draft Genome Sequence of Synergistes jonesii.</title>
        <authorList>
            <person name="Coil D.A."/>
            <person name="Eisen J.A."/>
            <person name="Holland-Moritz H.E."/>
        </authorList>
    </citation>
    <scope>NUCLEOTIDE SEQUENCE [LARGE SCALE GENOMIC DNA]</scope>
    <source>
        <strain evidence="1 2">78-1</strain>
    </source>
</reference>
<dbReference type="GO" id="GO:0006281">
    <property type="term" value="P:DNA repair"/>
    <property type="evidence" value="ECO:0007669"/>
    <property type="project" value="TreeGrafter"/>
</dbReference>
<dbReference type="CDD" id="cd01427">
    <property type="entry name" value="HAD_like"/>
    <property type="match status" value="1"/>
</dbReference>
<dbReference type="SFLD" id="SFLDG01129">
    <property type="entry name" value="C1.5:_HAD__Beta-PGM__Phosphata"/>
    <property type="match status" value="1"/>
</dbReference>
<sequence>MGPYWSPSSVGGFLLDWDGVIADTKLDFSGVREKYYGGRRAMLLEEAHTLPPETRKALYRDLRELEMSGAEKAAPVPGAFELISWLTESGTPYCVLSRNCMEVIERGAEVIGLTLPEYVWGRDNMEFVKPDPRALLSAAEKIGAAPRSCLYIGDFLYDLQGARRAGMRAVLVQRENAAWACWADAVYPKMTDFVNAVKNKEELVPWEYREIFAEKGALWLKGAFSCALALPERPLPDACAWLARAAALGVGSFYVDPQKILTPDDWKRNPSFDTALMGLSWRDAASRFLSPRFPLARISVERGGALSAPAEASELKGFMEGKVRGDG</sequence>
<evidence type="ECO:0008006" key="3">
    <source>
        <dbReference type="Google" id="ProtNLM"/>
    </source>
</evidence>
<dbReference type="STRING" id="2754.EH55_07155"/>
<dbReference type="EMBL" id="JMKI01000037">
    <property type="protein sequence ID" value="KEJ91744.1"/>
    <property type="molecule type" value="Genomic_DNA"/>
</dbReference>
<evidence type="ECO:0000313" key="2">
    <source>
        <dbReference type="Proteomes" id="UP000027665"/>
    </source>
</evidence>